<gene>
    <name evidence="1" type="ORF">B0H16DRAFT_1753101</name>
</gene>
<keyword evidence="2" id="KW-1185">Reference proteome</keyword>
<name>A0AAD7DCR8_9AGAR</name>
<sequence length="243" mass="25380">MVPPALCVHASFDTASENLARVLARVRATQSANPHSKHLRVGGRRMRNAGMTDAEQELLRANMPPAQTLALATHATRVFAPLVAACTLPEELIVRVLLVAQGAVWVGRMIGRRPRAHMETRKLGKDQGTTTWSPRGCGFERAAPNPTQNPASAAAPGVGGVLAERFSAEFRRTLPALRAGSNSGIGVGGRGRGQIGIVREGRRGKGLPALSVGAVAEGTADDEGIEASTARAHGRALSTPVSA</sequence>
<dbReference type="EMBL" id="JARKIB010000950">
    <property type="protein sequence ID" value="KAJ7688492.1"/>
    <property type="molecule type" value="Genomic_DNA"/>
</dbReference>
<accession>A0AAD7DCR8</accession>
<dbReference type="AlphaFoldDB" id="A0AAD7DCR8"/>
<reference evidence="1" key="1">
    <citation type="submission" date="2023-03" db="EMBL/GenBank/DDBJ databases">
        <title>Massive genome expansion in bonnet fungi (Mycena s.s.) driven by repeated elements and novel gene families across ecological guilds.</title>
        <authorList>
            <consortium name="Lawrence Berkeley National Laboratory"/>
            <person name="Harder C.B."/>
            <person name="Miyauchi S."/>
            <person name="Viragh M."/>
            <person name="Kuo A."/>
            <person name="Thoen E."/>
            <person name="Andreopoulos B."/>
            <person name="Lu D."/>
            <person name="Skrede I."/>
            <person name="Drula E."/>
            <person name="Henrissat B."/>
            <person name="Morin E."/>
            <person name="Kohler A."/>
            <person name="Barry K."/>
            <person name="LaButti K."/>
            <person name="Morin E."/>
            <person name="Salamov A."/>
            <person name="Lipzen A."/>
            <person name="Mereny Z."/>
            <person name="Hegedus B."/>
            <person name="Baldrian P."/>
            <person name="Stursova M."/>
            <person name="Weitz H."/>
            <person name="Taylor A."/>
            <person name="Grigoriev I.V."/>
            <person name="Nagy L.G."/>
            <person name="Martin F."/>
            <person name="Kauserud H."/>
        </authorList>
    </citation>
    <scope>NUCLEOTIDE SEQUENCE</scope>
    <source>
        <strain evidence="1">CBHHK182m</strain>
    </source>
</reference>
<comment type="caution">
    <text evidence="1">The sequence shown here is derived from an EMBL/GenBank/DDBJ whole genome shotgun (WGS) entry which is preliminary data.</text>
</comment>
<organism evidence="1 2">
    <name type="scientific">Mycena metata</name>
    <dbReference type="NCBI Taxonomy" id="1033252"/>
    <lineage>
        <taxon>Eukaryota</taxon>
        <taxon>Fungi</taxon>
        <taxon>Dikarya</taxon>
        <taxon>Basidiomycota</taxon>
        <taxon>Agaricomycotina</taxon>
        <taxon>Agaricomycetes</taxon>
        <taxon>Agaricomycetidae</taxon>
        <taxon>Agaricales</taxon>
        <taxon>Marasmiineae</taxon>
        <taxon>Mycenaceae</taxon>
        <taxon>Mycena</taxon>
    </lineage>
</organism>
<protein>
    <submittedName>
        <fullName evidence="1">Uncharacterized protein</fullName>
    </submittedName>
</protein>
<proteinExistence type="predicted"/>
<evidence type="ECO:0000313" key="2">
    <source>
        <dbReference type="Proteomes" id="UP001215598"/>
    </source>
</evidence>
<dbReference type="Proteomes" id="UP001215598">
    <property type="component" value="Unassembled WGS sequence"/>
</dbReference>
<evidence type="ECO:0000313" key="1">
    <source>
        <dbReference type="EMBL" id="KAJ7688492.1"/>
    </source>
</evidence>